<proteinExistence type="predicted"/>
<organism evidence="1">
    <name type="scientific">bioreactor metagenome</name>
    <dbReference type="NCBI Taxonomy" id="1076179"/>
    <lineage>
        <taxon>unclassified sequences</taxon>
        <taxon>metagenomes</taxon>
        <taxon>ecological metagenomes</taxon>
    </lineage>
</organism>
<accession>A0A645EN05</accession>
<name>A0A645EN05_9ZZZZ</name>
<gene>
    <name evidence="1" type="ORF">SDC9_150044</name>
</gene>
<evidence type="ECO:0000313" key="1">
    <source>
        <dbReference type="EMBL" id="MPN02826.1"/>
    </source>
</evidence>
<dbReference type="EMBL" id="VSSQ01048780">
    <property type="protein sequence ID" value="MPN02826.1"/>
    <property type="molecule type" value="Genomic_DNA"/>
</dbReference>
<protein>
    <recommendedName>
        <fullName evidence="2">Ribulose-phosphate 3-epimerase</fullName>
    </recommendedName>
</protein>
<reference evidence="1" key="1">
    <citation type="submission" date="2019-08" db="EMBL/GenBank/DDBJ databases">
        <authorList>
            <person name="Kucharzyk K."/>
            <person name="Murdoch R.W."/>
            <person name="Higgins S."/>
            <person name="Loffler F."/>
        </authorList>
    </citation>
    <scope>NUCLEOTIDE SEQUENCE</scope>
</reference>
<dbReference type="AlphaFoldDB" id="A0A645EN05"/>
<evidence type="ECO:0008006" key="2">
    <source>
        <dbReference type="Google" id="ProtNLM"/>
    </source>
</evidence>
<comment type="caution">
    <text evidence="1">The sequence shown here is derived from an EMBL/GenBank/DDBJ whole genome shotgun (WGS) entry which is preliminary data.</text>
</comment>
<sequence>MEKLIECNPDVVVLSSAIFKDPDGIEAGFKKCRTAIDDAAKKFNLE</sequence>